<evidence type="ECO:0000256" key="4">
    <source>
        <dbReference type="ARBA" id="ARBA00023098"/>
    </source>
</evidence>
<dbReference type="EMBL" id="KZ819605">
    <property type="protein sequence ID" value="PWN32906.1"/>
    <property type="molecule type" value="Genomic_DNA"/>
</dbReference>
<protein>
    <recommendedName>
        <fullName evidence="5">Phospholipase</fullName>
        <ecNumber evidence="5">3.1.4.4</ecNumber>
    </recommendedName>
</protein>
<dbReference type="GO" id="GO:0035556">
    <property type="term" value="P:intracellular signal transduction"/>
    <property type="evidence" value="ECO:0007669"/>
    <property type="project" value="InterPro"/>
</dbReference>
<feature type="domain" description="PLD phosphodiesterase" evidence="7">
    <location>
        <begin position="168"/>
        <end position="195"/>
    </location>
</feature>
<dbReference type="CDD" id="cd09138">
    <property type="entry name" value="PLDc_vPLD1_2_yPLD_like_1"/>
    <property type="match status" value="1"/>
</dbReference>
<evidence type="ECO:0000256" key="3">
    <source>
        <dbReference type="ARBA" id="ARBA00022963"/>
    </source>
</evidence>
<gene>
    <name evidence="8" type="ORF">FA14DRAFT_126425</name>
</gene>
<dbReference type="InParanoid" id="A0A316V5Y8"/>
<dbReference type="InterPro" id="IPR015679">
    <property type="entry name" value="PLipase_D_fam"/>
</dbReference>
<dbReference type="PROSITE" id="PS50035">
    <property type="entry name" value="PLD"/>
    <property type="match status" value="2"/>
</dbReference>
<comment type="similarity">
    <text evidence="5">Belongs to the phospholipase D family.</text>
</comment>
<evidence type="ECO:0000256" key="2">
    <source>
        <dbReference type="ARBA" id="ARBA00022801"/>
    </source>
</evidence>
<dbReference type="Proteomes" id="UP000245771">
    <property type="component" value="Unassembled WGS sequence"/>
</dbReference>
<evidence type="ECO:0000313" key="8">
    <source>
        <dbReference type="EMBL" id="PWN32906.1"/>
    </source>
</evidence>
<dbReference type="GO" id="GO:0004630">
    <property type="term" value="F:phospholipase D activity"/>
    <property type="evidence" value="ECO:0007669"/>
    <property type="project" value="UniProtKB-UniRule"/>
</dbReference>
<feature type="domain" description="PLD phosphodiesterase" evidence="7">
    <location>
        <begin position="617"/>
        <end position="644"/>
    </location>
</feature>
<sequence>MDPEVMAASLGRLKVTIETTINPNHRHDEAHEKEQDRIRQEICDSHRYRSFANIRNKNSVKWYSDGHDYFWALSEILENAKECIYILDWWLSPELYLRRPPALFEEYRLDRLLKKKAEEGVQIRVIVYKEVTQAMTLSSAYTKHRLESLHENIRVLRHPDHMGGEISMKFSHHSKLVVVDNETSCVGGLDICYGRWDTQTHPLSDVHVGEMLDYTLFPGQDYNNARVEDFQHVDDYMSNQQSSLVVARMPWHDVHVSIHGPASLDTAHLFIERWNFIKDLKYPKDKTYPLLAFPHGAPSLEEVEPEHDAIKSHPNTEEFHAAGQIFRHPWHAQHRMITQPEGIEQSVQNMDVQVVRSCADWSNGTLTETSIQNAYIEMIREANHCIYIENQFFVTATQPGTPVVNMIGAALVERILSAARDKRKFKIIVIIPTIPCFAGELDQAAGIRAIMAWQYKSISRGGKSIMEQCHEAGVDASEYISFYNLRGIDRIQSAHVREMEEKSGVTFHEAQVAAARIFLGKEGYVSKKATVSIRVADDKDRKDNDKEKGKGIQQVPLPQTTEEAMEILKKFEAATPPQDGSVRDSIAANVLHGQKPIKDEPWPTQDEAQEKEAYVTEEIYVHSKLIIVDDRKVLIGSANLNDRSQKGYGDSETAVVIDDLDLFESRMNGEKYMASRFAASFRRHLWRQHLGLVEPQYCTPETAKSYPTAAMRPAPHSNPDPSRSLSGKDAEWEKLVEDPLGDEVEQLWKGQAQKNTEIADEIFQVVPTDKVRTWKQYHEFFVARGPRTGHVADLNMPLQHIKERLSEWRGGLVNMPLQFLVDEHLEKGSHGLEVNSATLDIYL</sequence>
<evidence type="ECO:0000256" key="5">
    <source>
        <dbReference type="PIRNR" id="PIRNR009376"/>
    </source>
</evidence>
<dbReference type="EC" id="3.1.4.4" evidence="5"/>
<dbReference type="PANTHER" id="PTHR18896">
    <property type="entry name" value="PHOSPHOLIPASE D"/>
    <property type="match status" value="1"/>
</dbReference>
<dbReference type="PIRSF" id="PIRSF009376">
    <property type="entry name" value="Phospholipase_D_euk"/>
    <property type="match status" value="1"/>
</dbReference>
<evidence type="ECO:0000256" key="6">
    <source>
        <dbReference type="SAM" id="MobiDB-lite"/>
    </source>
</evidence>
<evidence type="ECO:0000259" key="7">
    <source>
        <dbReference type="PROSITE" id="PS50035"/>
    </source>
</evidence>
<name>A0A316V5Y8_9BASI</name>
<keyword evidence="4" id="KW-0443">Lipid metabolism</keyword>
<organism evidence="8 9">
    <name type="scientific">Meira miltonrushii</name>
    <dbReference type="NCBI Taxonomy" id="1280837"/>
    <lineage>
        <taxon>Eukaryota</taxon>
        <taxon>Fungi</taxon>
        <taxon>Dikarya</taxon>
        <taxon>Basidiomycota</taxon>
        <taxon>Ustilaginomycotina</taxon>
        <taxon>Exobasidiomycetes</taxon>
        <taxon>Exobasidiales</taxon>
        <taxon>Brachybasidiaceae</taxon>
        <taxon>Meira</taxon>
    </lineage>
</organism>
<dbReference type="GO" id="GO:0006654">
    <property type="term" value="P:phosphatidic acid biosynthetic process"/>
    <property type="evidence" value="ECO:0007669"/>
    <property type="project" value="InterPro"/>
</dbReference>
<dbReference type="Gene3D" id="3.30.870.10">
    <property type="entry name" value="Endonuclease Chain A"/>
    <property type="match status" value="4"/>
</dbReference>
<comment type="catalytic activity">
    <reaction evidence="5">
        <text>a 1,2-diacyl-sn-glycero-3-phosphocholine + H2O = a 1,2-diacyl-sn-glycero-3-phosphate + choline + H(+)</text>
        <dbReference type="Rhea" id="RHEA:14445"/>
        <dbReference type="ChEBI" id="CHEBI:15354"/>
        <dbReference type="ChEBI" id="CHEBI:15377"/>
        <dbReference type="ChEBI" id="CHEBI:15378"/>
        <dbReference type="ChEBI" id="CHEBI:57643"/>
        <dbReference type="ChEBI" id="CHEBI:58608"/>
        <dbReference type="EC" id="3.1.4.4"/>
    </reaction>
</comment>
<dbReference type="STRING" id="1280837.A0A316V5Y8"/>
<dbReference type="InterPro" id="IPR001736">
    <property type="entry name" value="PLipase_D/transphosphatidylase"/>
</dbReference>
<keyword evidence="9" id="KW-1185">Reference proteome</keyword>
<dbReference type="GO" id="GO:0009395">
    <property type="term" value="P:phospholipid catabolic process"/>
    <property type="evidence" value="ECO:0007669"/>
    <property type="project" value="TreeGrafter"/>
</dbReference>
<feature type="region of interest" description="Disordered" evidence="6">
    <location>
        <begin position="707"/>
        <end position="728"/>
    </location>
</feature>
<dbReference type="CDD" id="cd09141">
    <property type="entry name" value="PLDc_vPLD1_2_yPLD_like_2"/>
    <property type="match status" value="1"/>
</dbReference>
<dbReference type="SMART" id="SM00155">
    <property type="entry name" value="PLDc"/>
    <property type="match status" value="2"/>
</dbReference>
<dbReference type="SUPFAM" id="SSF56024">
    <property type="entry name" value="Phospholipase D/nuclease"/>
    <property type="match status" value="2"/>
</dbReference>
<dbReference type="Pfam" id="PF00614">
    <property type="entry name" value="PLDc"/>
    <property type="match status" value="2"/>
</dbReference>
<evidence type="ECO:0000256" key="1">
    <source>
        <dbReference type="ARBA" id="ARBA00022737"/>
    </source>
</evidence>
<dbReference type="RefSeq" id="XP_025353208.1">
    <property type="nucleotide sequence ID" value="XM_025496746.1"/>
</dbReference>
<keyword evidence="2 5" id="KW-0378">Hydrolase</keyword>
<keyword evidence="1" id="KW-0677">Repeat</keyword>
<evidence type="ECO:0000313" key="9">
    <source>
        <dbReference type="Proteomes" id="UP000245771"/>
    </source>
</evidence>
<dbReference type="InterPro" id="IPR016555">
    <property type="entry name" value="PLipase_D_euk"/>
</dbReference>
<reference evidence="8 9" key="1">
    <citation type="journal article" date="2018" name="Mol. Biol. Evol.">
        <title>Broad Genomic Sampling Reveals a Smut Pathogenic Ancestry of the Fungal Clade Ustilaginomycotina.</title>
        <authorList>
            <person name="Kijpornyongpan T."/>
            <person name="Mondo S.J."/>
            <person name="Barry K."/>
            <person name="Sandor L."/>
            <person name="Lee J."/>
            <person name="Lipzen A."/>
            <person name="Pangilinan J."/>
            <person name="LaButti K."/>
            <person name="Hainaut M."/>
            <person name="Henrissat B."/>
            <person name="Grigoriev I.V."/>
            <person name="Spatafora J.W."/>
            <person name="Aime M.C."/>
        </authorList>
    </citation>
    <scope>NUCLEOTIDE SEQUENCE [LARGE SCALE GENOMIC DNA]</scope>
    <source>
        <strain evidence="8 9">MCA 3882</strain>
    </source>
</reference>
<proteinExistence type="inferred from homology"/>
<dbReference type="OrthoDB" id="14911at2759"/>
<accession>A0A316V5Y8</accession>
<dbReference type="PANTHER" id="PTHR18896:SF186">
    <property type="entry name" value="PHOSPHOLIPASE D"/>
    <property type="match status" value="1"/>
</dbReference>
<keyword evidence="3 5" id="KW-0442">Lipid degradation</keyword>
<dbReference type="AlphaFoldDB" id="A0A316V5Y8"/>
<dbReference type="GeneID" id="37018527"/>